<dbReference type="InterPro" id="IPR012337">
    <property type="entry name" value="RNaseH-like_sf"/>
</dbReference>
<evidence type="ECO:0000259" key="5">
    <source>
        <dbReference type="SMART" id="SM00292"/>
    </source>
</evidence>
<organism evidence="7 8">
    <name type="scientific">Nocardia callitridis</name>
    <dbReference type="NCBI Taxonomy" id="648753"/>
    <lineage>
        <taxon>Bacteria</taxon>
        <taxon>Bacillati</taxon>
        <taxon>Actinomycetota</taxon>
        <taxon>Actinomycetes</taxon>
        <taxon>Mycobacteriales</taxon>
        <taxon>Nocardiaceae</taxon>
        <taxon>Nocardia</taxon>
    </lineage>
</organism>
<dbReference type="CDD" id="cd06127">
    <property type="entry name" value="DEDDh"/>
    <property type="match status" value="1"/>
</dbReference>
<keyword evidence="2" id="KW-0378">Hydrolase</keyword>
<dbReference type="EMBL" id="BAABJM010000001">
    <property type="protein sequence ID" value="GAA5042121.1"/>
    <property type="molecule type" value="Genomic_DNA"/>
</dbReference>
<dbReference type="SMART" id="SM00292">
    <property type="entry name" value="BRCT"/>
    <property type="match status" value="2"/>
</dbReference>
<protein>
    <recommendedName>
        <fullName evidence="9">DNA polymerase III</fullName>
    </recommendedName>
</protein>
<evidence type="ECO:0000256" key="2">
    <source>
        <dbReference type="ARBA" id="ARBA00022801"/>
    </source>
</evidence>
<dbReference type="InterPro" id="IPR006054">
    <property type="entry name" value="DnaQ"/>
</dbReference>
<gene>
    <name evidence="7" type="ORF">GCM10023318_01950</name>
</gene>
<dbReference type="SUPFAM" id="SSF53098">
    <property type="entry name" value="Ribonuclease H-like"/>
    <property type="match status" value="1"/>
</dbReference>
<dbReference type="Proteomes" id="UP001500603">
    <property type="component" value="Unassembled WGS sequence"/>
</dbReference>
<dbReference type="PANTHER" id="PTHR30231">
    <property type="entry name" value="DNA POLYMERASE III SUBUNIT EPSILON"/>
    <property type="match status" value="1"/>
</dbReference>
<evidence type="ECO:0000256" key="3">
    <source>
        <dbReference type="ARBA" id="ARBA00022839"/>
    </source>
</evidence>
<name>A0ABP9JTT5_9NOCA</name>
<evidence type="ECO:0000313" key="7">
    <source>
        <dbReference type="EMBL" id="GAA5042121.1"/>
    </source>
</evidence>
<dbReference type="InterPro" id="IPR013520">
    <property type="entry name" value="Ribonucl_H"/>
</dbReference>
<dbReference type="InterPro" id="IPR003325">
    <property type="entry name" value="TerD"/>
</dbReference>
<dbReference type="RefSeq" id="WP_345493033.1">
    <property type="nucleotide sequence ID" value="NZ_BAABJM010000001.1"/>
</dbReference>
<dbReference type="NCBIfam" id="TIGR00573">
    <property type="entry name" value="dnaq"/>
    <property type="match status" value="1"/>
</dbReference>
<feature type="region of interest" description="Disordered" evidence="4">
    <location>
        <begin position="311"/>
        <end position="335"/>
    </location>
</feature>
<feature type="domain" description="Exonuclease" evidence="6">
    <location>
        <begin position="18"/>
        <end position="183"/>
    </location>
</feature>
<keyword evidence="8" id="KW-1185">Reference proteome</keyword>
<dbReference type="Gene3D" id="2.60.60.30">
    <property type="entry name" value="sav2460 like domains"/>
    <property type="match status" value="1"/>
</dbReference>
<dbReference type="InterPro" id="IPR036420">
    <property type="entry name" value="BRCT_dom_sf"/>
</dbReference>
<dbReference type="SUPFAM" id="SSF52113">
    <property type="entry name" value="BRCT domain"/>
    <property type="match status" value="1"/>
</dbReference>
<dbReference type="Pfam" id="PF00929">
    <property type="entry name" value="RNase_T"/>
    <property type="match status" value="1"/>
</dbReference>
<evidence type="ECO:0000256" key="4">
    <source>
        <dbReference type="SAM" id="MobiDB-lite"/>
    </source>
</evidence>
<dbReference type="Pfam" id="PF00533">
    <property type="entry name" value="BRCT"/>
    <property type="match status" value="1"/>
</dbReference>
<dbReference type="PANTHER" id="PTHR30231:SF4">
    <property type="entry name" value="PROTEIN NEN2"/>
    <property type="match status" value="1"/>
</dbReference>
<evidence type="ECO:0000256" key="1">
    <source>
        <dbReference type="ARBA" id="ARBA00022722"/>
    </source>
</evidence>
<dbReference type="Gene3D" id="3.40.50.10190">
    <property type="entry name" value="BRCT domain"/>
    <property type="match status" value="1"/>
</dbReference>
<reference evidence="8" key="1">
    <citation type="journal article" date="2019" name="Int. J. Syst. Evol. Microbiol.">
        <title>The Global Catalogue of Microorganisms (GCM) 10K type strain sequencing project: providing services to taxonomists for standard genome sequencing and annotation.</title>
        <authorList>
            <consortium name="The Broad Institute Genomics Platform"/>
            <consortium name="The Broad Institute Genome Sequencing Center for Infectious Disease"/>
            <person name="Wu L."/>
            <person name="Ma J."/>
        </authorList>
    </citation>
    <scope>NUCLEOTIDE SEQUENCE [LARGE SCALE GENOMIC DNA]</scope>
    <source>
        <strain evidence="8">JCM 18298</strain>
    </source>
</reference>
<evidence type="ECO:0000259" key="6">
    <source>
        <dbReference type="SMART" id="SM00479"/>
    </source>
</evidence>
<dbReference type="InterPro" id="IPR036397">
    <property type="entry name" value="RNaseH_sf"/>
</dbReference>
<dbReference type="Gene3D" id="3.30.420.10">
    <property type="entry name" value="Ribonuclease H-like superfamily/Ribonuclease H"/>
    <property type="match status" value="1"/>
</dbReference>
<sequence length="593" mass="62524">MQPDSVVDTAGTGAGFGSFTVVDVETSGLRVGDHRVLSVAALALDSAGAVVREFHTLIDPGCDPGPVHIHGLTRELLSGAPRFEHIEAQLSPMLAGRVMVAHNAGFDYGFLAGEFTRIGAKLPVEKRLCTLALARRVAPPTSDCRLSTLAAYYGIPQQRAHDALDDTRVLAAVLRSLIADAARLGVAPPLLACPPKDERHVAAGRLWPSSPPKTWCAFKYPGRFTGDGPLTQGMKVAFTGETRIDRSELIDRAVAAGLDVTGAVSARTSVLVTNSPDSGTGKARAAHAHGTAVVNESRFLSLLAQIRPGVPRASTGAGTKKDVPQTSAPSGPLDGRRVLVLGGQHSEATEVRARITDLGGSVAVNMSRSVTDILTLAGAQKDPRVQKAIRMGIAVHGPELIGVQTVSLPEPAETSTSLVLTMSRGQVVNLPVEDLGDEWSVRVSWTQHEAYALDVVAFALDGDETVGDDSDFVFYNQPFTDGIRLNADGPSEQSIGLTLDRLPQWCRRVVVAATIDGTVTFGSVGAIEIEAAAGEESGVFARATLDAATEERTLLLAEIYLRGETWRLRAVGQGYPFGLAALARSYGVDVAGE</sequence>
<dbReference type="InterPro" id="IPR001357">
    <property type="entry name" value="BRCT_dom"/>
</dbReference>
<evidence type="ECO:0008006" key="9">
    <source>
        <dbReference type="Google" id="ProtNLM"/>
    </source>
</evidence>
<accession>A0ABP9JTT5</accession>
<dbReference type="SMART" id="SM00479">
    <property type="entry name" value="EXOIII"/>
    <property type="match status" value="1"/>
</dbReference>
<feature type="domain" description="BRCT" evidence="5">
    <location>
        <begin position="228"/>
        <end position="306"/>
    </location>
</feature>
<proteinExistence type="predicted"/>
<dbReference type="Pfam" id="PF02342">
    <property type="entry name" value="TerD"/>
    <property type="match status" value="1"/>
</dbReference>
<evidence type="ECO:0000313" key="8">
    <source>
        <dbReference type="Proteomes" id="UP001500603"/>
    </source>
</evidence>
<feature type="domain" description="BRCT" evidence="5">
    <location>
        <begin position="330"/>
        <end position="408"/>
    </location>
</feature>
<keyword evidence="3" id="KW-0269">Exonuclease</keyword>
<dbReference type="CDD" id="cd06974">
    <property type="entry name" value="TerD_like"/>
    <property type="match status" value="1"/>
</dbReference>
<comment type="caution">
    <text evidence="7">The sequence shown here is derived from an EMBL/GenBank/DDBJ whole genome shotgun (WGS) entry which is preliminary data.</text>
</comment>
<keyword evidence="1" id="KW-0540">Nuclease</keyword>